<dbReference type="PROSITE" id="PS51109">
    <property type="entry name" value="G5"/>
    <property type="match status" value="11"/>
</dbReference>
<feature type="transmembrane region" description="Helical" evidence="3">
    <location>
        <begin position="2417"/>
        <end position="2435"/>
    </location>
</feature>
<sequence length="2444" mass="263611">MHSPPEPAADESIFIFNSGRSLRNLNLGAGLSDEKVKQFASATADNPVRYAWQGNYKKDNPDGPKATQGSNASFSAAVNPWPSENNECNPITVSWEDWEKHVIVPGAKTKVGTINVPALRYAGADDSMSRMVVEAYDGNGEFIGTTDPSVSGGEQLLDIDEATGEIFFTWPEYRGTDLATDKNVNFSVLAKPRTIDQLQSAARHNTYGNGQVFDSSNSLTRYNKANVIDSKAFSLDDTEYHDPKYDKVDASIISGVDSATGPIATEPQKVTFTQVPDLIKELAKKKGEGGFEAIATLDEKYVYEGWTVEMDEDYNVTVTAPENPKPGTFARPVVTVEYSNGSTDRLELFVVVDPNNTQVTDLVRPGLTKGIIGDDLTAQVGTKSIMKGHKPVHPAKFEVDPSTVPEGWTVTVDETGKVTAKADDTVAPGTIITPKVKATYPDQTTDEIETQFQAIVDIKIPTYDTVTNKPTAKVTLKPELPERGLSGNTTDEAPTRYTFKDGKTEYTHTDDSGTWTVKIDENTGEMTTTIPRTAPEGYILNVPVLAHYDNTDKPQEVKGTVVVLKSDIAPTYGVETTGPNQAVNHNVQDAPKGSKFSFGTDENGAPITKQEVDGWKYTVDPNTGVVSSTPPADAKPGDKNTINVTVTTPDGPTPLVPVTTVVKLTNNWEAEPSYPVETVYPGETAKLPVALDKPDNVNVAKENPYKLGDVPAGWTVSIDDNGQVTATAPADAKPGDQVKIPVTVTYEDGSTDTAYAVVNVVDVPTREVPFKVEYKYDDTIPAGEYKVKTKGEPGAEKQNKDGTWEQTKAPTNEVVVVGTKPAKSAEEVTWKVPIPYPTEVRENPDLKPGETRVVQEGENGEKTYTAKFTAEGDKAEVVEEETTKEPVKRIVEYGPGLAPSELVTKTEKPIPFETEVVFDDSLPAGEKVVDQKGELGTEVETSTQKLVDGKPSGDPTVTTERTKEPTTEKIRVGTKTTGENTETYNAEAPYKVVVKYDPNMPAGESKVTTQGVPGEKTVTIKREIVNSKPGDPKITEEITKQPVDEVITVGTKPSEASSKVSWTAQVPSGVETRPNPELKPGEIKVVQKGVPGEKTYTADFTAKGNEGSVKVDEKQTKDPINEIIEYGPAAEDTSVVTKVEKPVPFETEIVFDDNLEEGEQVVDQQGELGTEVVTSTQKIVDGKPSGDPQVTTEQTKPPKNAKIRVGTKTTGEVKKSVESEVPFSVKIEFDPNLPAGTSEVVTEGKPGKKTITVTQKVTNSQPDGEATVEEKVTEQPVDQVIKVGTKPSEASEKVTWTAQVPFEVETRPNPELKPGEIKVVQKGVPGEKTYTADFSAKGDQATVTPEEKQTKDPVKEIIEYGPKVEDTSVVTKTEKPVPFETEIVFDNTLKEGEQKVDQQGETGIEVVTSTQKIVDGKPSGEPTVTTERTKEPKKQIIRVGTKTEGTNVTESEAAVPFETEIQFDDTMDAGTQETVQEGKPGKDKVTTTQNIVDSKVVGTKTETERIAEPVKKIIKVGTKGKTTSKTIEWTENTPFEVEVRENPELKAGETKVVQQGKPGEVKHTVTVTSDNGEISTTDDTEEISKPTKQIIEVGTAPSQTELTDKHTEQLPFETLIEVDPNLEAGRVIEDQAGSFGEKEVTKVWKLENGVAVGDPETTEKVTKEPTPRKLRIGSKVVTETEKVTETTNTTTTVTEKEQVPAAEVERSFFGVELVKPGQTESQDVKNHTDGNTYEVPSDVDGWSFSVDENGRVTATAPSTAESGDYIEVPVTVTPENGKPYVTNAVFIVKEDEPIAPEPNDPEIIQAPTYNPDVIEAGDTKTVGINYGHAEGNTYELGEVPDGWTVTIDETTGELTVTPPADTPSGTIKEIPVKVTTKDGEVFNVKTVIGVISDNCGCEPVEPNEPTDEPTEEPEEPTAKPEEPTAKPEEPTAKPEEPTAKPEEPTAKPEEPTAKPEEPTAKPEEPTAKPEEPTAKPEEPTAKPEEPTAKPEEPTAKPEEPTAKPEEPTAKPEEPTAKPEEPTAKPEEPTAKPEEPTAKPEEPTAKPEEPTAKPEEPTAKPEEPTAKPEEPTAKPEEPTVKPEEPTVKPEEPTVKPEEPTVKPEEPTTVTVTETVDPSNPAPSEDPKDPEPTEEQPTGDASTTTVTVTETKEPSTPSEPTPSDDPKDPEPKPTVTVTVTEDPSKPTPTDETTSTEPTTDNPKPSDENPTVTVTVTEDPFEPRPTDDTTPAEPTVEDTPSEDPTTPVEPTDPTDPTDPDTPVEPSDPTDPNEPSEPDTPADPNEPRIPEVGSLWPILIPLVLVPAVIGHFINQPGTPAPKLPGLPLKPQKPEDVIKDLQPKAPGEAEQPKPQAPGEAEQPQPQDPQASMENERSNSVESKDVQSSQSDNTSRYTGKSPSTTDSRKSTNSGFLANTGANVLGLLAAGLALIAGAALLLRPGRGRKES</sequence>
<proteinExistence type="predicted"/>
<dbReference type="InterPro" id="IPR046774">
    <property type="entry name" value="pAdhesive_10"/>
</dbReference>
<evidence type="ECO:0000313" key="6">
    <source>
        <dbReference type="Proteomes" id="UP000249264"/>
    </source>
</evidence>
<feature type="compositionally biased region" description="Low complexity" evidence="2">
    <location>
        <begin position="2171"/>
        <end position="2198"/>
    </location>
</feature>
<feature type="compositionally biased region" description="Basic and acidic residues" evidence="2">
    <location>
        <begin position="1916"/>
        <end position="2104"/>
    </location>
</feature>
<feature type="region of interest" description="Disordered" evidence="2">
    <location>
        <begin position="1050"/>
        <end position="1079"/>
    </location>
</feature>
<evidence type="ECO:0000256" key="1">
    <source>
        <dbReference type="ARBA" id="ARBA00022729"/>
    </source>
</evidence>
<feature type="region of interest" description="Disordered" evidence="2">
    <location>
        <begin position="1414"/>
        <end position="1433"/>
    </location>
</feature>
<feature type="region of interest" description="Disordered" evidence="2">
    <location>
        <begin position="1718"/>
        <end position="1740"/>
    </location>
</feature>
<name>A0A2X4RDB2_9CORY</name>
<dbReference type="Pfam" id="PF20592">
    <property type="entry name" value="pAdhesive_10"/>
    <property type="match status" value="1"/>
</dbReference>
<feature type="domain" description="G5" evidence="4">
    <location>
        <begin position="974"/>
        <end position="1053"/>
    </location>
</feature>
<dbReference type="InterPro" id="IPR044055">
    <property type="entry name" value="RibLong"/>
</dbReference>
<feature type="compositionally biased region" description="Low complexity" evidence="2">
    <location>
        <begin position="2343"/>
        <end position="2365"/>
    </location>
</feature>
<feature type="domain" description="G5" evidence="4">
    <location>
        <begin position="1596"/>
        <end position="1676"/>
    </location>
</feature>
<feature type="domain" description="G5" evidence="4">
    <location>
        <begin position="1519"/>
        <end position="1597"/>
    </location>
</feature>
<dbReference type="Gene3D" id="2.20.230.10">
    <property type="entry name" value="Resuscitation-promoting factor rpfb"/>
    <property type="match status" value="10"/>
</dbReference>
<evidence type="ECO:0000256" key="2">
    <source>
        <dbReference type="SAM" id="MobiDB-lite"/>
    </source>
</evidence>
<feature type="compositionally biased region" description="Polar residues" evidence="2">
    <location>
        <begin position="2380"/>
        <end position="2409"/>
    </location>
</feature>
<dbReference type="Pfam" id="PF07501">
    <property type="entry name" value="G5"/>
    <property type="match status" value="11"/>
</dbReference>
<gene>
    <name evidence="5" type="primary">aap</name>
    <name evidence="5" type="ORF">NCTC10288_01534</name>
</gene>
<accession>A0A2X4RDB2</accession>
<feature type="region of interest" description="Disordered" evidence="2">
    <location>
        <begin position="1177"/>
        <end position="1214"/>
    </location>
</feature>
<evidence type="ECO:0000256" key="3">
    <source>
        <dbReference type="SAM" id="Phobius"/>
    </source>
</evidence>
<feature type="compositionally biased region" description="Polar residues" evidence="2">
    <location>
        <begin position="1054"/>
        <end position="1066"/>
    </location>
</feature>
<feature type="compositionally biased region" description="Basic and acidic residues" evidence="2">
    <location>
        <begin position="2368"/>
        <end position="2379"/>
    </location>
</feature>
<reference evidence="5 6" key="1">
    <citation type="submission" date="2018-06" db="EMBL/GenBank/DDBJ databases">
        <authorList>
            <consortium name="Pathogen Informatics"/>
            <person name="Doyle S."/>
        </authorList>
    </citation>
    <scope>NUCLEOTIDE SEQUENCE [LARGE SCALE GENOMIC DNA]</scope>
    <source>
        <strain evidence="5 6">NCTC10288</strain>
    </source>
</reference>
<evidence type="ECO:0000259" key="4">
    <source>
        <dbReference type="PROSITE" id="PS51109"/>
    </source>
</evidence>
<dbReference type="InterPro" id="IPR011098">
    <property type="entry name" value="G5_dom"/>
</dbReference>
<feature type="compositionally biased region" description="Basic and acidic residues" evidence="2">
    <location>
        <begin position="960"/>
        <end position="971"/>
    </location>
</feature>
<dbReference type="Proteomes" id="UP000249264">
    <property type="component" value="Chromosome 1"/>
</dbReference>
<dbReference type="Pfam" id="PF18957">
    <property type="entry name" value="RibLong"/>
    <property type="match status" value="4"/>
</dbReference>
<feature type="compositionally biased region" description="Low complexity" evidence="2">
    <location>
        <begin position="2140"/>
        <end position="2156"/>
    </location>
</feature>
<feature type="domain" description="G5" evidence="4">
    <location>
        <begin position="1440"/>
        <end position="1520"/>
    </location>
</feature>
<dbReference type="NCBIfam" id="NF038186">
    <property type="entry name" value="YPDG_rpt"/>
    <property type="match status" value="3"/>
</dbReference>
<feature type="domain" description="G5" evidence="4">
    <location>
        <begin position="1129"/>
        <end position="1209"/>
    </location>
</feature>
<keyword evidence="1" id="KW-0732">Signal</keyword>
<feature type="compositionally biased region" description="Polar residues" evidence="2">
    <location>
        <begin position="974"/>
        <end position="983"/>
    </location>
</feature>
<feature type="region of interest" description="Disordered" evidence="2">
    <location>
        <begin position="54"/>
        <end position="85"/>
    </location>
</feature>
<protein>
    <submittedName>
        <fullName evidence="5">Surface protein</fullName>
    </submittedName>
</protein>
<feature type="domain" description="G5" evidence="4">
    <location>
        <begin position="895"/>
        <end position="976"/>
    </location>
</feature>
<feature type="region of interest" description="Disordered" evidence="2">
    <location>
        <begin position="931"/>
        <end position="983"/>
    </location>
</feature>
<feature type="region of interest" description="Disordered" evidence="2">
    <location>
        <begin position="1335"/>
        <end position="1355"/>
    </location>
</feature>
<dbReference type="EMBL" id="LS483460">
    <property type="protein sequence ID" value="SQI00226.1"/>
    <property type="molecule type" value="Genomic_DNA"/>
</dbReference>
<feature type="domain" description="G5" evidence="4">
    <location>
        <begin position="1206"/>
        <end position="1287"/>
    </location>
</feature>
<dbReference type="PRINTS" id="PR01217">
    <property type="entry name" value="PRICHEXTENSN"/>
</dbReference>
<feature type="compositionally biased region" description="Polar residues" evidence="2">
    <location>
        <begin position="1188"/>
        <end position="1197"/>
    </location>
</feature>
<feature type="domain" description="G5" evidence="4">
    <location>
        <begin position="1051"/>
        <end position="1130"/>
    </location>
</feature>
<keyword evidence="3" id="KW-0812">Transmembrane</keyword>
<dbReference type="SMART" id="SM01208">
    <property type="entry name" value="G5"/>
    <property type="match status" value="12"/>
</dbReference>
<feature type="compositionally biased region" description="Low complexity" evidence="2">
    <location>
        <begin position="2239"/>
        <end position="2248"/>
    </location>
</feature>
<keyword evidence="3" id="KW-1133">Transmembrane helix</keyword>
<dbReference type="KEGG" id="cmin:NCTC10288_01534"/>
<feature type="compositionally biased region" description="Acidic residues" evidence="2">
    <location>
        <begin position="1904"/>
        <end position="1915"/>
    </location>
</feature>
<feature type="compositionally biased region" description="Basic and acidic residues" evidence="2">
    <location>
        <begin position="2327"/>
        <end position="2337"/>
    </location>
</feature>
<keyword evidence="3" id="KW-0472">Membrane</keyword>
<feature type="compositionally biased region" description="Basic and acidic residues" evidence="2">
    <location>
        <begin position="1345"/>
        <end position="1355"/>
    </location>
</feature>
<feature type="domain" description="G5" evidence="4">
    <location>
        <begin position="1361"/>
        <end position="1443"/>
    </location>
</feature>
<feature type="region of interest" description="Disordered" evidence="2">
    <location>
        <begin position="1893"/>
        <end position="2287"/>
    </location>
</feature>
<organism evidence="5 6">
    <name type="scientific">Corynebacterium minutissimum</name>
    <dbReference type="NCBI Taxonomy" id="38301"/>
    <lineage>
        <taxon>Bacteria</taxon>
        <taxon>Bacillati</taxon>
        <taxon>Actinomycetota</taxon>
        <taxon>Actinomycetes</taxon>
        <taxon>Mycobacteriales</taxon>
        <taxon>Corynebacteriaceae</taxon>
        <taxon>Corynebacterium</taxon>
    </lineage>
</organism>
<feature type="region of interest" description="Disordered" evidence="2">
    <location>
        <begin position="2316"/>
        <end position="2411"/>
    </location>
</feature>
<evidence type="ECO:0000313" key="5">
    <source>
        <dbReference type="EMBL" id="SQI00226.1"/>
    </source>
</evidence>
<feature type="domain" description="G5" evidence="4">
    <location>
        <begin position="819"/>
        <end position="897"/>
    </location>
</feature>
<feature type="domain" description="G5" evidence="4">
    <location>
        <begin position="1285"/>
        <end position="1364"/>
    </location>
</feature>
<feature type="compositionally biased region" description="Polar residues" evidence="2">
    <location>
        <begin position="67"/>
        <end position="85"/>
    </location>
</feature>
<dbReference type="Gene3D" id="2.20.230.30">
    <property type="match status" value="1"/>
</dbReference>